<dbReference type="PROSITE" id="PS50929">
    <property type="entry name" value="ABC_TM1F"/>
    <property type="match status" value="2"/>
</dbReference>
<gene>
    <name evidence="13" type="ORF">B0J11DRAFT_157555</name>
</gene>
<dbReference type="Pfam" id="PF00005">
    <property type="entry name" value="ABC_tran"/>
    <property type="match status" value="2"/>
</dbReference>
<evidence type="ECO:0000256" key="9">
    <source>
        <dbReference type="SAM" id="MobiDB-lite"/>
    </source>
</evidence>
<dbReference type="EMBL" id="JAGMWT010000002">
    <property type="protein sequence ID" value="KAH7135325.1"/>
    <property type="molecule type" value="Genomic_DNA"/>
</dbReference>
<feature type="domain" description="ABC transporter" evidence="11">
    <location>
        <begin position="370"/>
        <end position="647"/>
    </location>
</feature>
<dbReference type="InterPro" id="IPR003593">
    <property type="entry name" value="AAA+_ATPase"/>
</dbReference>
<dbReference type="InterPro" id="IPR017871">
    <property type="entry name" value="ABC_transporter-like_CS"/>
</dbReference>
<evidence type="ECO:0000256" key="1">
    <source>
        <dbReference type="ARBA" id="ARBA00004141"/>
    </source>
</evidence>
<dbReference type="GO" id="GO:0090374">
    <property type="term" value="P:oligopeptide export from mitochondrion"/>
    <property type="evidence" value="ECO:0007669"/>
    <property type="project" value="TreeGrafter"/>
</dbReference>
<feature type="transmembrane region" description="Helical" evidence="10">
    <location>
        <begin position="840"/>
        <end position="863"/>
    </location>
</feature>
<feature type="transmembrane region" description="Helical" evidence="10">
    <location>
        <begin position="32"/>
        <end position="55"/>
    </location>
</feature>
<evidence type="ECO:0000256" key="6">
    <source>
        <dbReference type="ARBA" id="ARBA00022840"/>
    </source>
</evidence>
<dbReference type="InterPro" id="IPR036640">
    <property type="entry name" value="ABC1_TM_sf"/>
</dbReference>
<feature type="transmembrane region" description="Helical" evidence="10">
    <location>
        <begin position="954"/>
        <end position="975"/>
    </location>
</feature>
<evidence type="ECO:0000256" key="3">
    <source>
        <dbReference type="ARBA" id="ARBA00022448"/>
    </source>
</evidence>
<dbReference type="SUPFAM" id="SSF90123">
    <property type="entry name" value="ABC transporter transmembrane region"/>
    <property type="match status" value="2"/>
</dbReference>
<dbReference type="GO" id="GO:0005524">
    <property type="term" value="F:ATP binding"/>
    <property type="evidence" value="ECO:0007669"/>
    <property type="project" value="UniProtKB-KW"/>
</dbReference>
<dbReference type="SUPFAM" id="SSF52540">
    <property type="entry name" value="P-loop containing nucleoside triphosphate hydrolases"/>
    <property type="match status" value="2"/>
</dbReference>
<dbReference type="FunFam" id="3.40.50.300:FF:000913">
    <property type="entry name" value="ABC multidrug transporter SitT"/>
    <property type="match status" value="1"/>
</dbReference>
<proteinExistence type="inferred from homology"/>
<keyword evidence="3" id="KW-0813">Transport</keyword>
<dbReference type="GO" id="GO:0005743">
    <property type="term" value="C:mitochondrial inner membrane"/>
    <property type="evidence" value="ECO:0007669"/>
    <property type="project" value="TreeGrafter"/>
</dbReference>
<dbReference type="GO" id="GO:0016887">
    <property type="term" value="F:ATP hydrolysis activity"/>
    <property type="evidence" value="ECO:0007669"/>
    <property type="project" value="InterPro"/>
</dbReference>
<reference evidence="13" key="1">
    <citation type="journal article" date="2021" name="Nat. Commun.">
        <title>Genetic determinants of endophytism in the Arabidopsis root mycobiome.</title>
        <authorList>
            <person name="Mesny F."/>
            <person name="Miyauchi S."/>
            <person name="Thiergart T."/>
            <person name="Pickel B."/>
            <person name="Atanasova L."/>
            <person name="Karlsson M."/>
            <person name="Huettel B."/>
            <person name="Barry K.W."/>
            <person name="Haridas S."/>
            <person name="Chen C."/>
            <person name="Bauer D."/>
            <person name="Andreopoulos W."/>
            <person name="Pangilinan J."/>
            <person name="LaButti K."/>
            <person name="Riley R."/>
            <person name="Lipzen A."/>
            <person name="Clum A."/>
            <person name="Drula E."/>
            <person name="Henrissat B."/>
            <person name="Kohler A."/>
            <person name="Grigoriev I.V."/>
            <person name="Martin F.M."/>
            <person name="Hacquard S."/>
        </authorList>
    </citation>
    <scope>NUCLEOTIDE SEQUENCE</scope>
    <source>
        <strain evidence="13">MPI-CAGE-CH-0243</strain>
    </source>
</reference>
<feature type="domain" description="ABC transmembrane type-1" evidence="12">
    <location>
        <begin position="35"/>
        <end position="335"/>
    </location>
</feature>
<dbReference type="InterPro" id="IPR027417">
    <property type="entry name" value="P-loop_NTPase"/>
</dbReference>
<keyword evidence="5" id="KW-0547">Nucleotide-binding</keyword>
<dbReference type="PANTHER" id="PTHR43394">
    <property type="entry name" value="ATP-DEPENDENT PERMEASE MDL1, MITOCHONDRIAL"/>
    <property type="match status" value="1"/>
</dbReference>
<dbReference type="FunFam" id="1.20.1560.10:FF:000057">
    <property type="entry name" value="ABC multidrug transporter SitT"/>
    <property type="match status" value="2"/>
</dbReference>
<accession>A0A9P9ECF3</accession>
<evidence type="ECO:0000256" key="2">
    <source>
        <dbReference type="ARBA" id="ARBA00007577"/>
    </source>
</evidence>
<sequence length="1319" mass="141808">MHLQRPSRASVKPFFGFISLLFYANPTWLDRVFVVGGFFAGIAAGVPFPLVGIVFGQMVDNLNEATCDATSTTNTAADTQSSLNKKILLLVYIAIALFVLLYTHIICWNLASQRLAQRIRERYLASLLKQDIAFFDKLSAGEVSSRINGDIQAIQTGTCEKVGVFLSCVSFCVTAYIIAFIKDPKLAGMLTSLVPAFLLMNVIGGHYVQKYSTTMSDFFASASAVASEALNHVGLVHALGANSRLEDKFREHLTGARREGIRKSLAAAIQAGMLYFIAFSANALAYWQGSKKIADAVALGGSNATVGETYTVIFILVDGALVLGQVAPLLPLFGGAVAAFERLKKDIENQPSIDGTSGAGKKLDSVEGAIELRNVGFTYPSRPENPVLEDVSIRCEAEQLTAIVGLSGSGKSTIASLVARFYDPLSGSILLDGNDIRGLNVRNLRGSISLVPQEPTLLDRSILENIALGLVNSPAHAHLEDILLGPALSLLAGEARTGHDLAKLAVKAGPEVTEIMELVRAAADLADAITFIDFLEYGLATLVGSSGSLISGGQKQRIALARALVRQPKILVLDEATAALDSASERRIQAAIDKASKGRTVIAIAHRLSTIRSANKIVVMRAGRVIEEGTHEELTSIEGGAYAEMVRLQAVKSPEDGSSTPQSSAHDSDLDVIQKTKTTKITETSDLEEKKGVDHCANSSDSDDSELPVKSVTKTMIPLIRPYSLWLVLAFFSALIVGGTYSASGLIFGNTIGTLTPCNPPDYIRSHGMLLAGMFFMLACVEFFANFGSWGSFGLISERLIYKVRILSFRSLFKQPLQWHESGGRSPNKLLSYITNDGNALAGFSGSIVGTMFSVVINFVAAITLSHIVAWRIAIVCLVTVPLLLGAGFMQFRAIAGFATKHEGAFSSSIGITVEAVSNIRTVAALSLEQEIVRTYRRALKGPRKEMVIQSLKSNVWLAICHSIGGIIYAFAYWWGSKNILEGRYTQTEFFIILISMLVSAQLWGQLFTLAPEIARAKASMTRITGLLELESNKAGGSSGRSTPEIDEGLIEKKDIEASADSGSLPSPEGGARVEFCDVSFSYPARPNIPVMTSLSLTVEPGTFCALVGPSGAGKSTVLALLERFYSPSSGSISINGFDIARHQDVSFRDDIAYVPQENALFQGSIKFNISLGARPGHDPTDQEIEEACRLANIHDTIIALPQGYDTECGSNGSQLSGGQRQRLSIARALVRRPKLLLLDESTSALDAESEKALETGLERAVKGHGVTVIAIAHRLRTIAKSDVIFLVEGGRVVDQGRHEDLVQRSESYRINALHQMIG</sequence>
<dbReference type="PROSITE" id="PS00211">
    <property type="entry name" value="ABC_TRANSPORTER_1"/>
    <property type="match status" value="2"/>
</dbReference>
<feature type="transmembrane region" description="Helical" evidence="10">
    <location>
        <begin position="769"/>
        <end position="796"/>
    </location>
</feature>
<dbReference type="InterPro" id="IPR039421">
    <property type="entry name" value="Type_1_exporter"/>
</dbReference>
<feature type="domain" description="ABC transporter" evidence="11">
    <location>
        <begin position="1074"/>
        <end position="1315"/>
    </location>
</feature>
<keyword evidence="7 10" id="KW-1133">Transmembrane helix</keyword>
<dbReference type="SMART" id="SM00382">
    <property type="entry name" value="AAA"/>
    <property type="match status" value="2"/>
</dbReference>
<evidence type="ECO:0000256" key="8">
    <source>
        <dbReference type="ARBA" id="ARBA00023136"/>
    </source>
</evidence>
<dbReference type="Pfam" id="PF00664">
    <property type="entry name" value="ABC_membrane"/>
    <property type="match status" value="2"/>
</dbReference>
<evidence type="ECO:0000259" key="11">
    <source>
        <dbReference type="PROSITE" id="PS50893"/>
    </source>
</evidence>
<feature type="transmembrane region" description="Helical" evidence="10">
    <location>
        <begin position="869"/>
        <end position="892"/>
    </location>
</feature>
<dbReference type="GO" id="GO:0015421">
    <property type="term" value="F:ABC-type oligopeptide transporter activity"/>
    <property type="evidence" value="ECO:0007669"/>
    <property type="project" value="TreeGrafter"/>
</dbReference>
<feature type="region of interest" description="Disordered" evidence="9">
    <location>
        <begin position="683"/>
        <end position="705"/>
    </location>
</feature>
<dbReference type="PANTHER" id="PTHR43394:SF1">
    <property type="entry name" value="ATP-BINDING CASSETTE SUB-FAMILY B MEMBER 10, MITOCHONDRIAL"/>
    <property type="match status" value="1"/>
</dbReference>
<dbReference type="Proteomes" id="UP000700596">
    <property type="component" value="Unassembled WGS sequence"/>
</dbReference>
<evidence type="ECO:0000256" key="4">
    <source>
        <dbReference type="ARBA" id="ARBA00022692"/>
    </source>
</evidence>
<evidence type="ECO:0000259" key="12">
    <source>
        <dbReference type="PROSITE" id="PS50929"/>
    </source>
</evidence>
<dbReference type="CDD" id="cd18577">
    <property type="entry name" value="ABC_6TM_Pgp_ABCB1_D1_like"/>
    <property type="match status" value="1"/>
</dbReference>
<dbReference type="OrthoDB" id="6500128at2759"/>
<comment type="subcellular location">
    <subcellularLocation>
        <location evidence="1">Membrane</location>
        <topology evidence="1">Multi-pass membrane protein</topology>
    </subcellularLocation>
</comment>
<name>A0A9P9ECF3_9PLEO</name>
<evidence type="ECO:0000256" key="7">
    <source>
        <dbReference type="ARBA" id="ARBA00022989"/>
    </source>
</evidence>
<evidence type="ECO:0000313" key="13">
    <source>
        <dbReference type="EMBL" id="KAH7135325.1"/>
    </source>
</evidence>
<dbReference type="Gene3D" id="1.20.1560.10">
    <property type="entry name" value="ABC transporter type 1, transmembrane domain"/>
    <property type="match status" value="1"/>
</dbReference>
<keyword evidence="4 10" id="KW-0812">Transmembrane</keyword>
<dbReference type="PROSITE" id="PS50893">
    <property type="entry name" value="ABC_TRANSPORTER_2"/>
    <property type="match status" value="2"/>
</dbReference>
<keyword evidence="6" id="KW-0067">ATP-binding</keyword>
<feature type="transmembrane region" description="Helical" evidence="10">
    <location>
        <begin position="87"/>
        <end position="111"/>
    </location>
</feature>
<comment type="caution">
    <text evidence="13">The sequence shown here is derived from an EMBL/GenBank/DDBJ whole genome shotgun (WGS) entry which is preliminary data.</text>
</comment>
<keyword evidence="14" id="KW-1185">Reference proteome</keyword>
<protein>
    <submittedName>
        <fullName evidence="13">Leptomycin B resistance protein pmd1</fullName>
    </submittedName>
</protein>
<dbReference type="InterPro" id="IPR011527">
    <property type="entry name" value="ABC1_TM_dom"/>
</dbReference>
<evidence type="ECO:0000313" key="14">
    <source>
        <dbReference type="Proteomes" id="UP000700596"/>
    </source>
</evidence>
<feature type="transmembrane region" description="Helical" evidence="10">
    <location>
        <begin position="723"/>
        <end position="749"/>
    </location>
</feature>
<feature type="transmembrane region" description="Helical" evidence="10">
    <location>
        <begin position="187"/>
        <end position="208"/>
    </location>
</feature>
<dbReference type="Gene3D" id="3.40.50.300">
    <property type="entry name" value="P-loop containing nucleotide triphosphate hydrolases"/>
    <property type="match status" value="2"/>
</dbReference>
<evidence type="ECO:0000256" key="5">
    <source>
        <dbReference type="ARBA" id="ARBA00022741"/>
    </source>
</evidence>
<comment type="similarity">
    <text evidence="2">Belongs to the ABC transporter superfamily. ABCB family. Multidrug resistance exporter (TC 3.A.1.201) subfamily.</text>
</comment>
<keyword evidence="8 10" id="KW-0472">Membrane</keyword>
<evidence type="ECO:0000256" key="10">
    <source>
        <dbReference type="SAM" id="Phobius"/>
    </source>
</evidence>
<dbReference type="InterPro" id="IPR003439">
    <property type="entry name" value="ABC_transporter-like_ATP-bd"/>
</dbReference>
<feature type="transmembrane region" description="Helical" evidence="10">
    <location>
        <begin position="990"/>
        <end position="1011"/>
    </location>
</feature>
<feature type="transmembrane region" description="Helical" evidence="10">
    <location>
        <begin position="265"/>
        <end position="289"/>
    </location>
</feature>
<organism evidence="13 14">
    <name type="scientific">Dendryphion nanum</name>
    <dbReference type="NCBI Taxonomy" id="256645"/>
    <lineage>
        <taxon>Eukaryota</taxon>
        <taxon>Fungi</taxon>
        <taxon>Dikarya</taxon>
        <taxon>Ascomycota</taxon>
        <taxon>Pezizomycotina</taxon>
        <taxon>Dothideomycetes</taxon>
        <taxon>Pleosporomycetidae</taxon>
        <taxon>Pleosporales</taxon>
        <taxon>Torulaceae</taxon>
        <taxon>Dendryphion</taxon>
    </lineage>
</organism>
<dbReference type="CDD" id="cd18578">
    <property type="entry name" value="ABC_6TM_Pgp_ABCB1_D2_like"/>
    <property type="match status" value="1"/>
</dbReference>
<feature type="domain" description="ABC transmembrane type-1" evidence="12">
    <location>
        <begin position="728"/>
        <end position="1016"/>
    </location>
</feature>
<feature type="transmembrane region" description="Helical" evidence="10">
    <location>
        <begin position="162"/>
        <end position="181"/>
    </location>
</feature>